<feature type="compositionally biased region" description="Basic and acidic residues" evidence="1">
    <location>
        <begin position="415"/>
        <end position="424"/>
    </location>
</feature>
<organism evidence="2 3">
    <name type="scientific">Diabrotica balteata</name>
    <name type="common">Banded cucumber beetle</name>
    <dbReference type="NCBI Taxonomy" id="107213"/>
    <lineage>
        <taxon>Eukaryota</taxon>
        <taxon>Metazoa</taxon>
        <taxon>Ecdysozoa</taxon>
        <taxon>Arthropoda</taxon>
        <taxon>Hexapoda</taxon>
        <taxon>Insecta</taxon>
        <taxon>Pterygota</taxon>
        <taxon>Neoptera</taxon>
        <taxon>Endopterygota</taxon>
        <taxon>Coleoptera</taxon>
        <taxon>Polyphaga</taxon>
        <taxon>Cucujiformia</taxon>
        <taxon>Chrysomeloidea</taxon>
        <taxon>Chrysomelidae</taxon>
        <taxon>Galerucinae</taxon>
        <taxon>Diabroticina</taxon>
        <taxon>Diabroticites</taxon>
        <taxon>Diabrotica</taxon>
    </lineage>
</organism>
<dbReference type="OrthoDB" id="6758872at2759"/>
<feature type="region of interest" description="Disordered" evidence="1">
    <location>
        <begin position="216"/>
        <end position="257"/>
    </location>
</feature>
<proteinExistence type="predicted"/>
<feature type="compositionally biased region" description="Low complexity" evidence="1">
    <location>
        <begin position="369"/>
        <end position="380"/>
    </location>
</feature>
<reference evidence="2" key="1">
    <citation type="submission" date="2022-01" db="EMBL/GenBank/DDBJ databases">
        <authorList>
            <person name="King R."/>
        </authorList>
    </citation>
    <scope>NUCLEOTIDE SEQUENCE</scope>
</reference>
<protein>
    <submittedName>
        <fullName evidence="2">Uncharacterized protein</fullName>
    </submittedName>
</protein>
<name>A0A9N9SYF7_DIABA</name>
<dbReference type="EMBL" id="OU898279">
    <property type="protein sequence ID" value="CAG9832893.1"/>
    <property type="molecule type" value="Genomic_DNA"/>
</dbReference>
<evidence type="ECO:0000256" key="1">
    <source>
        <dbReference type="SAM" id="MobiDB-lite"/>
    </source>
</evidence>
<gene>
    <name evidence="2" type="ORF">DIABBA_LOCUS6335</name>
</gene>
<keyword evidence="3" id="KW-1185">Reference proteome</keyword>
<evidence type="ECO:0000313" key="2">
    <source>
        <dbReference type="EMBL" id="CAG9832893.1"/>
    </source>
</evidence>
<dbReference type="Proteomes" id="UP001153709">
    <property type="component" value="Chromosome 4"/>
</dbReference>
<feature type="compositionally biased region" description="Low complexity" evidence="1">
    <location>
        <begin position="216"/>
        <end position="253"/>
    </location>
</feature>
<evidence type="ECO:0000313" key="3">
    <source>
        <dbReference type="Proteomes" id="UP001153709"/>
    </source>
</evidence>
<sequence length="604" mass="68322">MHFKDFTEEFYQYPHQISYSQLLRSQHHSFESFSKIVKSAKNPPTASRNRKNKCHGRVLKNIFTQLKNKTSTELGQFLDLNAMNGVAETSSFSPFKKPMASKQKFQVFTSKMGNEDKLILNKVADSKRQKTFKQVNIKEVSKDDLDDVSIILPFSGGIDKSAKFVACRKINSRSNLNMNSNSHSSILIKNESKEEGILMDIYNNITKVLSSFKWKTKSSSKSPEPPRTNTYNIHSTNNSNNTQTSTSSNKRTNVSSNTQRDKCEQCGSLLLPKWHGCTCWSTEEETLFCLLKLEARENFKQIKQIEHELRVQNKVLKLLNSRCSSLERIVKKKTERSIEMSKDCKTAKGCFKNSSDTTENKKKIMTDETTYTSNATSNTSIPEQSQSTTTKELAEVSQTASNESSALKSSTSQNWEKDEKDPRSRCVAKSNNFPNYLSDEEPSTELSTINKLEISQISTTEATDSSKSKDNKVKTASVNKTKVNIEDCVTKSVRSSKVKITISRSTVLIKASTGKVNDDLDKHQTLREGTKQLAKSLRTCKKAGEGIPCNCENVNKCCCTHKKSSFVIKLFRKRKCEELCKCHTKTVSDRKKLRNKTPVDEITK</sequence>
<feature type="compositionally biased region" description="Polar residues" evidence="1">
    <location>
        <begin position="381"/>
        <end position="414"/>
    </location>
</feature>
<dbReference type="AlphaFoldDB" id="A0A9N9SYF7"/>
<accession>A0A9N9SYF7</accession>
<feature type="region of interest" description="Disordered" evidence="1">
    <location>
        <begin position="368"/>
        <end position="445"/>
    </location>
</feature>